<organism evidence="1 2">
    <name type="scientific">Panagrolaimus sp. ES5</name>
    <dbReference type="NCBI Taxonomy" id="591445"/>
    <lineage>
        <taxon>Eukaryota</taxon>
        <taxon>Metazoa</taxon>
        <taxon>Ecdysozoa</taxon>
        <taxon>Nematoda</taxon>
        <taxon>Chromadorea</taxon>
        <taxon>Rhabditida</taxon>
        <taxon>Tylenchina</taxon>
        <taxon>Panagrolaimomorpha</taxon>
        <taxon>Panagrolaimoidea</taxon>
        <taxon>Panagrolaimidae</taxon>
        <taxon>Panagrolaimus</taxon>
    </lineage>
</organism>
<reference evidence="2" key="1">
    <citation type="submission" date="2022-11" db="UniProtKB">
        <authorList>
            <consortium name="WormBaseParasite"/>
        </authorList>
    </citation>
    <scope>IDENTIFICATION</scope>
</reference>
<accession>A0AC34GE74</accession>
<sequence>MYTLIFTVICLPIFCLGLNGRAVEPLQPFTHRSFANGIKEDQPDTYPSQIDKGIKRIETYPPLGNGIKEVQPVSHPSIDKGVEVQAVTYPPLGNGIKEPVTYPSQIGNGIKRIEISTNSPVGKGKKNAVTYQPLGNGVEVQAVTYPPLGNGIKEDQPDTYPSQIGRGIKSIETNPPLRNSIKEVQPITYPPIGNGIQKAANYPVKETTAAALPDDPNLFVDSKLSNDDENNAGEGHEQKDEESGHTVWIVLMILEVILIIAFNVVTIFIFLKLKGKFGGIKPRTTSNASGGGVS</sequence>
<evidence type="ECO:0000313" key="2">
    <source>
        <dbReference type="WBParaSite" id="ES5_v2.g27791.t1"/>
    </source>
</evidence>
<protein>
    <submittedName>
        <fullName evidence="2">Uncharacterized protein</fullName>
    </submittedName>
</protein>
<name>A0AC34GE74_9BILA</name>
<dbReference type="WBParaSite" id="ES5_v2.g27791.t1">
    <property type="protein sequence ID" value="ES5_v2.g27791.t1"/>
    <property type="gene ID" value="ES5_v2.g27791"/>
</dbReference>
<proteinExistence type="predicted"/>
<dbReference type="Proteomes" id="UP000887579">
    <property type="component" value="Unplaced"/>
</dbReference>
<evidence type="ECO:0000313" key="1">
    <source>
        <dbReference type="Proteomes" id="UP000887579"/>
    </source>
</evidence>